<keyword evidence="4 6" id="KW-0472">Membrane</keyword>
<feature type="transmembrane region" description="Helical" evidence="6">
    <location>
        <begin position="218"/>
        <end position="242"/>
    </location>
</feature>
<evidence type="ECO:0008006" key="11">
    <source>
        <dbReference type="Google" id="ProtNLM"/>
    </source>
</evidence>
<dbReference type="SUPFAM" id="SSF52091">
    <property type="entry name" value="SpoIIaa-like"/>
    <property type="match status" value="1"/>
</dbReference>
<dbReference type="InterPro" id="IPR018490">
    <property type="entry name" value="cNMP-bd_dom_sf"/>
</dbReference>
<keyword evidence="3 6" id="KW-1133">Transmembrane helix</keyword>
<dbReference type="EMBL" id="JAGTXO010000049">
    <property type="protein sequence ID" value="KAG8458661.1"/>
    <property type="molecule type" value="Genomic_DNA"/>
</dbReference>
<dbReference type="PROSITE" id="PS50801">
    <property type="entry name" value="STAS"/>
    <property type="match status" value="1"/>
</dbReference>
<feature type="domain" description="STAS" evidence="8">
    <location>
        <begin position="545"/>
        <end position="640"/>
    </location>
</feature>
<dbReference type="AlphaFoldDB" id="A0A8J6C4W3"/>
<protein>
    <recommendedName>
        <fullName evidence="11">Sulfate transporter</fullName>
    </recommendedName>
</protein>
<accession>A0A8J6C4W3</accession>
<dbReference type="SUPFAM" id="SSF51206">
    <property type="entry name" value="cAMP-binding domain-like"/>
    <property type="match status" value="1"/>
</dbReference>
<evidence type="ECO:0000256" key="5">
    <source>
        <dbReference type="SAM" id="MobiDB-lite"/>
    </source>
</evidence>
<reference evidence="9" key="1">
    <citation type="submission" date="2021-05" db="EMBL/GenBank/DDBJ databases">
        <title>The genome of the haptophyte Pavlova lutheri (Diacronema luteri, Pavlovales) - a model for lipid biosynthesis in eukaryotic algae.</title>
        <authorList>
            <person name="Hulatt C.J."/>
            <person name="Posewitz M.C."/>
        </authorList>
    </citation>
    <scope>NUCLEOTIDE SEQUENCE</scope>
    <source>
        <strain evidence="9">NIVA-4/92</strain>
    </source>
</reference>
<evidence type="ECO:0000256" key="1">
    <source>
        <dbReference type="ARBA" id="ARBA00004141"/>
    </source>
</evidence>
<proteinExistence type="predicted"/>
<evidence type="ECO:0000256" key="6">
    <source>
        <dbReference type="SAM" id="Phobius"/>
    </source>
</evidence>
<evidence type="ECO:0000256" key="2">
    <source>
        <dbReference type="ARBA" id="ARBA00022692"/>
    </source>
</evidence>
<dbReference type="InterPro" id="IPR002645">
    <property type="entry name" value="STAS_dom"/>
</dbReference>
<dbReference type="PANTHER" id="PTHR43310">
    <property type="entry name" value="SULFATE TRANSPORTER YBAR-RELATED"/>
    <property type="match status" value="1"/>
</dbReference>
<keyword evidence="2 6" id="KW-0812">Transmembrane</keyword>
<evidence type="ECO:0000259" key="7">
    <source>
        <dbReference type="PROSITE" id="PS50042"/>
    </source>
</evidence>
<dbReference type="OMA" id="ENEDFWF"/>
<dbReference type="PANTHER" id="PTHR43310:SF4">
    <property type="entry name" value="AFR304WP"/>
    <property type="match status" value="1"/>
</dbReference>
<dbReference type="Proteomes" id="UP000751190">
    <property type="component" value="Unassembled WGS sequence"/>
</dbReference>
<feature type="region of interest" description="Disordered" evidence="5">
    <location>
        <begin position="41"/>
        <end position="61"/>
    </location>
</feature>
<feature type="transmembrane region" description="Helical" evidence="6">
    <location>
        <begin position="99"/>
        <end position="121"/>
    </location>
</feature>
<dbReference type="InterPro" id="IPR036513">
    <property type="entry name" value="STAS_dom_sf"/>
</dbReference>
<comment type="caution">
    <text evidence="9">The sequence shown here is derived from an EMBL/GenBank/DDBJ whole genome shotgun (WGS) entry which is preliminary data.</text>
</comment>
<gene>
    <name evidence="9" type="ORF">KFE25_008458</name>
</gene>
<dbReference type="InterPro" id="IPR052706">
    <property type="entry name" value="Membrane-Transporter-like"/>
</dbReference>
<dbReference type="PROSITE" id="PS50042">
    <property type="entry name" value="CNMP_BINDING_3"/>
    <property type="match status" value="1"/>
</dbReference>
<dbReference type="Pfam" id="PF00916">
    <property type="entry name" value="Sulfate_transp"/>
    <property type="match status" value="1"/>
</dbReference>
<dbReference type="InterPro" id="IPR014710">
    <property type="entry name" value="RmlC-like_jellyroll"/>
</dbReference>
<dbReference type="InterPro" id="IPR000595">
    <property type="entry name" value="cNMP-bd_dom"/>
</dbReference>
<name>A0A8J6C4W3_DIALT</name>
<evidence type="ECO:0000313" key="9">
    <source>
        <dbReference type="EMBL" id="KAG8458661.1"/>
    </source>
</evidence>
<dbReference type="Gene3D" id="3.30.750.24">
    <property type="entry name" value="STAS domain"/>
    <property type="match status" value="1"/>
</dbReference>
<sequence length="899" mass="95108">MSLHVGALERERSPLSELDGSPASGGAARKSIVRQAFNPGSTWTASDEVEGEDSPSWHSLSYGTPAGQRDEIAAGREPLLGAAPSRRPLDGVVRFMQRACALAIMSVLLLIECVPFGLAFFPASWERFPVPRALGIQMFLLSSALAQAVFALSSKFEVGTGLMMCENIPFMTQIATDVRAQLAAQGREDEALPTVLAAYSLSTLLVGGSFLALGHMRLGAVIALIPPYIILGCIGGIGVFIVQTGLEISTGVPFNWQLDTLRTLCSAQTGALWLLPLGLSAALRLLSRLVRSPMLTPLFFVAIPLVAHAALRAAGRSLAEPRVRRWFFEEAPTPDWWLLWSVYRHGSIAWDVLPSQLGTFGALTAFSLIHVPINVPSLSMTTGTLADIDGELRAHGVANLLSGALGCLPNYVCYSNSALYYKCGGGGRGFSAALALVLGAAFVAGPTAIHVLPRCMAGTLLLHMGVELLREAIVQPFARLDRIEYTAVVLIAVVMTSAGMAQGLLVSGVLCLLTFVLQSSRVPVVCKVAHGASLRSSAWRNIAEIDVLAAHAQRLYLIGLQGALFFANFAQLSGAIDAAIAKSRAADAAAGAAPRGHDRRIFLVIDMSAVTTLDTAAAKALEKTCAELRELQLAHVALVLPTPPKGGCEPEHDPAYSHLFRAARACAAAADARVSASSSASARGAQPTAALPPALPAEWPMLHIAHTVDGAVAWCEEVMLGRTRARARADALGASAGGVLRGTSSANSLEAMLLAVAPSSATRGNDSPRLRDELLAWFAPRTVEEGTVLWREGERSEQALVLLDGVLEAVDEAGAAQRTDVSGCMLGEFGLITGEHRQNTLRALCGCSLYELTRERWVQMGDEAPRLAFVLACVALKYAGNRLHQVAFSALHSSSAVPV</sequence>
<dbReference type="GO" id="GO:0016020">
    <property type="term" value="C:membrane"/>
    <property type="evidence" value="ECO:0007669"/>
    <property type="project" value="UniProtKB-SubCell"/>
</dbReference>
<evidence type="ECO:0000256" key="3">
    <source>
        <dbReference type="ARBA" id="ARBA00022989"/>
    </source>
</evidence>
<evidence type="ECO:0000256" key="4">
    <source>
        <dbReference type="ARBA" id="ARBA00023136"/>
    </source>
</evidence>
<organism evidence="9 10">
    <name type="scientific">Diacronema lutheri</name>
    <name type="common">Unicellular marine alga</name>
    <name type="synonym">Monochrysis lutheri</name>
    <dbReference type="NCBI Taxonomy" id="2081491"/>
    <lineage>
        <taxon>Eukaryota</taxon>
        <taxon>Haptista</taxon>
        <taxon>Haptophyta</taxon>
        <taxon>Pavlovophyceae</taxon>
        <taxon>Pavlovales</taxon>
        <taxon>Pavlovaceae</taxon>
        <taxon>Diacronema</taxon>
    </lineage>
</organism>
<feature type="transmembrane region" description="Helical" evidence="6">
    <location>
        <begin position="295"/>
        <end position="315"/>
    </location>
</feature>
<evidence type="ECO:0000313" key="10">
    <source>
        <dbReference type="Proteomes" id="UP000751190"/>
    </source>
</evidence>
<dbReference type="CDD" id="cd00038">
    <property type="entry name" value="CAP_ED"/>
    <property type="match status" value="1"/>
</dbReference>
<dbReference type="InterPro" id="IPR011547">
    <property type="entry name" value="SLC26A/SulP_dom"/>
</dbReference>
<feature type="transmembrane region" description="Helical" evidence="6">
    <location>
        <begin position="191"/>
        <end position="212"/>
    </location>
</feature>
<comment type="subcellular location">
    <subcellularLocation>
        <location evidence="1">Membrane</location>
        <topology evidence="1">Multi-pass membrane protein</topology>
    </subcellularLocation>
</comment>
<evidence type="ECO:0000259" key="8">
    <source>
        <dbReference type="PROSITE" id="PS50801"/>
    </source>
</evidence>
<dbReference type="Gene3D" id="2.60.120.10">
    <property type="entry name" value="Jelly Rolls"/>
    <property type="match status" value="1"/>
</dbReference>
<dbReference type="CDD" id="cd07042">
    <property type="entry name" value="STAS_SulP_like_sulfate_transporter"/>
    <property type="match status" value="1"/>
</dbReference>
<keyword evidence="10" id="KW-1185">Reference proteome</keyword>
<feature type="region of interest" description="Disordered" evidence="5">
    <location>
        <begin position="1"/>
        <end position="26"/>
    </location>
</feature>
<dbReference type="Pfam" id="PF00027">
    <property type="entry name" value="cNMP_binding"/>
    <property type="match status" value="1"/>
</dbReference>
<dbReference type="OrthoDB" id="409725at2759"/>
<dbReference type="Pfam" id="PF01740">
    <property type="entry name" value="STAS"/>
    <property type="match status" value="1"/>
</dbReference>
<feature type="domain" description="Cyclic nucleotide-binding" evidence="7">
    <location>
        <begin position="771"/>
        <end position="860"/>
    </location>
</feature>